<evidence type="ECO:0000313" key="4">
    <source>
        <dbReference type="EMBL" id="NKF20877.1"/>
    </source>
</evidence>
<evidence type="ECO:0000256" key="1">
    <source>
        <dbReference type="SAM" id="SignalP"/>
    </source>
</evidence>
<evidence type="ECO:0000313" key="5">
    <source>
        <dbReference type="Proteomes" id="UP000653472"/>
    </source>
</evidence>
<evidence type="ECO:0000259" key="3">
    <source>
        <dbReference type="Pfam" id="PF00930"/>
    </source>
</evidence>
<evidence type="ECO:0000259" key="2">
    <source>
        <dbReference type="Pfam" id="PF00326"/>
    </source>
</evidence>
<comment type="caution">
    <text evidence="4">The sequence shown here is derived from an EMBL/GenBank/DDBJ whole genome shotgun (WGS) entry which is preliminary data.</text>
</comment>
<dbReference type="Proteomes" id="UP000653472">
    <property type="component" value="Unassembled WGS sequence"/>
</dbReference>
<dbReference type="RefSeq" id="WP_168146137.1">
    <property type="nucleotide sequence ID" value="NZ_JAAVXB010000001.1"/>
</dbReference>
<name>A0A969W5L4_9GAMM</name>
<sequence length="823" mass="91732">MRRIALAAAVALVAAPAFAAAQSAPQPLTMEQIMANPDWIGQPVEAPYWSADSQSIYYELKRDGSEIHDLYRVAAVGGDSVKLSDDQRASAGGPPVFDAAHRHVAWLRHGDVFVRDLAGGPAIQVTRTPQNESDLQWSADGSAVQYRDDQQWFSYRLGGGAAVPVAIVNAKDDPDDDKPDALGRLQLHLFKSLRHDKAEHDAERQNDLALDQADDTRAPRPFWLGKDVEIVGTSLSPSGQWMLAVTQPAVSDKDKAKQPAVNHYVTDSGYPEPEDARTYVGRNPPAPQTVWLLDLASHEKYELSLDKLPGIDSDPLAKLRKQTQKVLRKDGHDDEAKALDAPKIRGVSLTGFVRQPMAWSDDGQAVAIQLSANDHKDRWIASVDLKDHKLVTQNHLHDPAWINWSFNDFGFVPHSHTLWYLSEASGYSQLYTQTLGGRAQQLTSGHFEVSEVTPSPQGDWFYMLTNQQSPADYDVYRVPVAGGDLQRVTRYQGLNNAEGGASYVLSPDGGKLAVVHSSAYVPPQLAVINVDGSGAQELTDTRTAQYKAMQWIPPQIVQVPSSHGAGVIYAKVYKSADDEPSQPHPAVFFVHGAGYLQDVTNSWSYYFREQMFNNMLAQEGYVVMDMDYRASAGYGRDWRTAIYRQMGHPELEDLLDGKAWLVKNQNVDPNRVGIYGGSYGGFMTEIALLRAPGEFAAGAALRPPSDWTSYNDDYTSDILNDPQIDPEAYRISSPIEYADQLQDPLLICHGLIDDNVMASDSIRLYQRFIELHKDNFWLSLYPMDRHAFEHADDWYDEYRRVHELMTRYVKDRYSTGVPVAKAP</sequence>
<dbReference type="SUPFAM" id="SSF53474">
    <property type="entry name" value="alpha/beta-Hydrolases"/>
    <property type="match status" value="1"/>
</dbReference>
<dbReference type="SUPFAM" id="SSF82171">
    <property type="entry name" value="DPP6 N-terminal domain-like"/>
    <property type="match status" value="1"/>
</dbReference>
<organism evidence="4 5">
    <name type="scientific">Solimonas marina</name>
    <dbReference type="NCBI Taxonomy" id="2714601"/>
    <lineage>
        <taxon>Bacteria</taxon>
        <taxon>Pseudomonadati</taxon>
        <taxon>Pseudomonadota</taxon>
        <taxon>Gammaproteobacteria</taxon>
        <taxon>Nevskiales</taxon>
        <taxon>Nevskiaceae</taxon>
        <taxon>Solimonas</taxon>
    </lineage>
</organism>
<dbReference type="Pfam" id="PF00326">
    <property type="entry name" value="Peptidase_S9"/>
    <property type="match status" value="1"/>
</dbReference>
<dbReference type="Gene3D" id="3.40.50.1820">
    <property type="entry name" value="alpha/beta hydrolase"/>
    <property type="match status" value="1"/>
</dbReference>
<dbReference type="PANTHER" id="PTHR11731">
    <property type="entry name" value="PROTEASE FAMILY S9B,C DIPEPTIDYL-PEPTIDASE IV-RELATED"/>
    <property type="match status" value="1"/>
</dbReference>
<dbReference type="InterPro" id="IPR011042">
    <property type="entry name" value="6-blade_b-propeller_TolB-like"/>
</dbReference>
<feature type="domain" description="Peptidase S9 prolyl oligopeptidase catalytic" evidence="2">
    <location>
        <begin position="614"/>
        <end position="810"/>
    </location>
</feature>
<dbReference type="AlphaFoldDB" id="A0A969W5L4"/>
<dbReference type="PANTHER" id="PTHR11731:SF193">
    <property type="entry name" value="DIPEPTIDYL PEPTIDASE 9"/>
    <property type="match status" value="1"/>
</dbReference>
<feature type="domain" description="Dipeptidylpeptidase IV N-terminal" evidence="3">
    <location>
        <begin position="357"/>
        <end position="522"/>
    </location>
</feature>
<dbReference type="Gene3D" id="2.120.10.30">
    <property type="entry name" value="TolB, C-terminal domain"/>
    <property type="match status" value="1"/>
</dbReference>
<dbReference type="EMBL" id="JAAVXB010000001">
    <property type="protein sequence ID" value="NKF20877.1"/>
    <property type="molecule type" value="Genomic_DNA"/>
</dbReference>
<feature type="signal peptide" evidence="1">
    <location>
        <begin position="1"/>
        <end position="19"/>
    </location>
</feature>
<dbReference type="InterPro" id="IPR029058">
    <property type="entry name" value="AB_hydrolase_fold"/>
</dbReference>
<dbReference type="GO" id="GO:0006508">
    <property type="term" value="P:proteolysis"/>
    <property type="evidence" value="ECO:0007669"/>
    <property type="project" value="InterPro"/>
</dbReference>
<dbReference type="InterPro" id="IPR011659">
    <property type="entry name" value="WD40"/>
</dbReference>
<keyword evidence="5" id="KW-1185">Reference proteome</keyword>
<dbReference type="InterPro" id="IPR001375">
    <property type="entry name" value="Peptidase_S9_cat"/>
</dbReference>
<protein>
    <submittedName>
        <fullName evidence="4">Prolyl oligopeptidase family serine peptidase</fullName>
    </submittedName>
</protein>
<dbReference type="Pfam" id="PF00930">
    <property type="entry name" value="DPPIV_N"/>
    <property type="match status" value="1"/>
</dbReference>
<dbReference type="Gene3D" id="2.140.10.30">
    <property type="entry name" value="Dipeptidylpeptidase IV, N-terminal domain"/>
    <property type="match status" value="1"/>
</dbReference>
<proteinExistence type="predicted"/>
<dbReference type="Pfam" id="PF07676">
    <property type="entry name" value="PD40"/>
    <property type="match status" value="1"/>
</dbReference>
<keyword evidence="1" id="KW-0732">Signal</keyword>
<dbReference type="GO" id="GO:0008236">
    <property type="term" value="F:serine-type peptidase activity"/>
    <property type="evidence" value="ECO:0007669"/>
    <property type="project" value="InterPro"/>
</dbReference>
<feature type="chain" id="PRO_5036826351" evidence="1">
    <location>
        <begin position="20"/>
        <end position="823"/>
    </location>
</feature>
<dbReference type="InterPro" id="IPR050278">
    <property type="entry name" value="Serine_Prot_S9B/DPPIV"/>
</dbReference>
<gene>
    <name evidence="4" type="ORF">G7Y82_01015</name>
</gene>
<accession>A0A969W5L4</accession>
<reference evidence="4" key="1">
    <citation type="submission" date="2020-03" db="EMBL/GenBank/DDBJ databases">
        <title>Solimonas marina sp. nov., isolated from deep seawater of the Pacific Ocean.</title>
        <authorList>
            <person name="Liu X."/>
            <person name="Lai Q."/>
            <person name="Sun F."/>
            <person name="Gai Y."/>
            <person name="Li G."/>
            <person name="Shao Z."/>
        </authorList>
    </citation>
    <scope>NUCLEOTIDE SEQUENCE</scope>
    <source>
        <strain evidence="4">C16B3</strain>
    </source>
</reference>
<dbReference type="GO" id="GO:0008239">
    <property type="term" value="F:dipeptidyl-peptidase activity"/>
    <property type="evidence" value="ECO:0007669"/>
    <property type="project" value="TreeGrafter"/>
</dbReference>
<dbReference type="InterPro" id="IPR002469">
    <property type="entry name" value="Peptidase_S9B_N"/>
</dbReference>